<comment type="similarity">
    <text evidence="5">Belongs to the radical SAM superfamily. Anaerobic sulfatase-maturating enzyme family.</text>
</comment>
<dbReference type="GO" id="GO:0016491">
    <property type="term" value="F:oxidoreductase activity"/>
    <property type="evidence" value="ECO:0007669"/>
    <property type="project" value="InterPro"/>
</dbReference>
<accession>A0A2H0WQK6</accession>
<evidence type="ECO:0000256" key="5">
    <source>
        <dbReference type="ARBA" id="ARBA00023601"/>
    </source>
</evidence>
<dbReference type="SFLD" id="SFLDS00029">
    <property type="entry name" value="Radical_SAM"/>
    <property type="match status" value="1"/>
</dbReference>
<dbReference type="Pfam" id="PF04055">
    <property type="entry name" value="Radical_SAM"/>
    <property type="match status" value="1"/>
</dbReference>
<dbReference type="Proteomes" id="UP000230775">
    <property type="component" value="Unassembled WGS sequence"/>
</dbReference>
<dbReference type="PANTHER" id="PTHR43273">
    <property type="entry name" value="ANAEROBIC SULFATASE-MATURATING ENZYME HOMOLOG ASLB-RELATED"/>
    <property type="match status" value="1"/>
</dbReference>
<dbReference type="SFLD" id="SFLDG01386">
    <property type="entry name" value="main_SPASM_domain-containing"/>
    <property type="match status" value="1"/>
</dbReference>
<organism evidence="7 8">
    <name type="scientific">Candidatus Shapirobacteria bacterium CG09_land_8_20_14_0_10_39_12</name>
    <dbReference type="NCBI Taxonomy" id="1974885"/>
    <lineage>
        <taxon>Bacteria</taxon>
        <taxon>Candidatus Shapironibacteriota</taxon>
    </lineage>
</organism>
<gene>
    <name evidence="7" type="ORF">COT64_00170</name>
</gene>
<dbReference type="InterPro" id="IPR013785">
    <property type="entry name" value="Aldolase_TIM"/>
</dbReference>
<sequence length="369" mass="42660">MAHVRKQMISLFMTTKCNLRCTYCYVYKDKSIKKEHQTLDFNFAKRGISDFFRDNPSRHIRFYGAGEPTLEFDLMKKIRNFAFEKAGKALTVELQTNGFFSEKVAEWISKNVNILWISSDGPAEVQNLQRPTIGNKPTSEIVEKNIKYFVKYNKSMQVGIRATVTPLMMKRQIEIVKYFHNLGIKYVNVLPTFASIMENPDDIFKWKSLDFAKNYLLAHNEAKKLGLFYNTMFIANFDEPTRYGCRSCIPCPHLTTDGYVSCCDFTQFGPEYSPGPLQQLIYGKYNPKKDLIVYDEKAICRVRQRCAENLQEQKCRGCKYVYNCAGGCLGQVVNETGDVMGRVERNCVIVQYLAKRMERNKGLHPVLHS</sequence>
<dbReference type="GO" id="GO:0046872">
    <property type="term" value="F:metal ion binding"/>
    <property type="evidence" value="ECO:0007669"/>
    <property type="project" value="UniProtKB-KW"/>
</dbReference>
<dbReference type="SUPFAM" id="SSF102114">
    <property type="entry name" value="Radical SAM enzymes"/>
    <property type="match status" value="1"/>
</dbReference>
<feature type="domain" description="Radical SAM core" evidence="6">
    <location>
        <begin position="13"/>
        <end position="154"/>
    </location>
</feature>
<proteinExistence type="inferred from homology"/>
<dbReference type="SFLD" id="SFLDG01384">
    <property type="entry name" value="thioether_bond_formation_requi"/>
    <property type="match status" value="1"/>
</dbReference>
<evidence type="ECO:0000313" key="7">
    <source>
        <dbReference type="EMBL" id="PIS14911.1"/>
    </source>
</evidence>
<keyword evidence="2" id="KW-0479">Metal-binding</keyword>
<evidence type="ECO:0000313" key="8">
    <source>
        <dbReference type="Proteomes" id="UP000230775"/>
    </source>
</evidence>
<protein>
    <recommendedName>
        <fullName evidence="6">Radical SAM core domain-containing protein</fullName>
    </recommendedName>
</protein>
<evidence type="ECO:0000256" key="1">
    <source>
        <dbReference type="ARBA" id="ARBA00022691"/>
    </source>
</evidence>
<name>A0A2H0WQK6_9BACT</name>
<dbReference type="InterPro" id="IPR007197">
    <property type="entry name" value="rSAM"/>
</dbReference>
<dbReference type="PANTHER" id="PTHR43273:SF3">
    <property type="entry name" value="ANAEROBIC SULFATASE-MATURATING ENZYME HOMOLOG ASLB-RELATED"/>
    <property type="match status" value="1"/>
</dbReference>
<reference evidence="8" key="1">
    <citation type="submission" date="2017-09" db="EMBL/GenBank/DDBJ databases">
        <title>Depth-based differentiation of microbial function through sediment-hosted aquifers and enrichment of novel symbionts in the deep terrestrial subsurface.</title>
        <authorList>
            <person name="Probst A.J."/>
            <person name="Ladd B."/>
            <person name="Jarett J.K."/>
            <person name="Geller-Mcgrath D.E."/>
            <person name="Sieber C.M.K."/>
            <person name="Emerson J.B."/>
            <person name="Anantharaman K."/>
            <person name="Thomas B.C."/>
            <person name="Malmstrom R."/>
            <person name="Stieglmeier M."/>
            <person name="Klingl A."/>
            <person name="Woyke T."/>
            <person name="Ryan C.M."/>
            <person name="Banfield J.F."/>
        </authorList>
    </citation>
    <scope>NUCLEOTIDE SEQUENCE [LARGE SCALE GENOMIC DNA]</scope>
</reference>
<evidence type="ECO:0000256" key="4">
    <source>
        <dbReference type="ARBA" id="ARBA00023014"/>
    </source>
</evidence>
<dbReference type="SFLD" id="SFLDG01067">
    <property type="entry name" value="SPASM/twitch_domain_containing"/>
    <property type="match status" value="1"/>
</dbReference>
<dbReference type="CDD" id="cd01335">
    <property type="entry name" value="Radical_SAM"/>
    <property type="match status" value="1"/>
</dbReference>
<dbReference type="InterPro" id="IPR058240">
    <property type="entry name" value="rSAM_sf"/>
</dbReference>
<keyword evidence="4" id="KW-0411">Iron-sulfur</keyword>
<keyword evidence="3" id="KW-0408">Iron</keyword>
<dbReference type="Gene3D" id="3.20.20.70">
    <property type="entry name" value="Aldolase class I"/>
    <property type="match status" value="1"/>
</dbReference>
<evidence type="ECO:0000259" key="6">
    <source>
        <dbReference type="Pfam" id="PF04055"/>
    </source>
</evidence>
<comment type="caution">
    <text evidence="7">The sequence shown here is derived from an EMBL/GenBank/DDBJ whole genome shotgun (WGS) entry which is preliminary data.</text>
</comment>
<keyword evidence="1" id="KW-0949">S-adenosyl-L-methionine</keyword>
<dbReference type="AlphaFoldDB" id="A0A2H0WQK6"/>
<evidence type="ECO:0000256" key="3">
    <source>
        <dbReference type="ARBA" id="ARBA00023004"/>
    </source>
</evidence>
<evidence type="ECO:0000256" key="2">
    <source>
        <dbReference type="ARBA" id="ARBA00022723"/>
    </source>
</evidence>
<dbReference type="EMBL" id="PEZI01000005">
    <property type="protein sequence ID" value="PIS14911.1"/>
    <property type="molecule type" value="Genomic_DNA"/>
</dbReference>
<dbReference type="GO" id="GO:0051536">
    <property type="term" value="F:iron-sulfur cluster binding"/>
    <property type="evidence" value="ECO:0007669"/>
    <property type="project" value="UniProtKB-KW"/>
</dbReference>
<dbReference type="InterPro" id="IPR023867">
    <property type="entry name" value="Sulphatase_maturase_rSAM"/>
</dbReference>